<sequence length="85" mass="9225">MTEIEKLRVLVPHWIAHNREHAAEFARWMEDCKSAGHREVAVALEQALLAAQNVTTELEGVLALLGGPAEGGGDGHPPHPHSHEP</sequence>
<feature type="region of interest" description="Disordered" evidence="1">
    <location>
        <begin position="66"/>
        <end position="85"/>
    </location>
</feature>
<dbReference type="EMBL" id="JAAGRR010000174">
    <property type="protein sequence ID" value="NDY43443.1"/>
    <property type="molecule type" value="Genomic_DNA"/>
</dbReference>
<organism evidence="3 4">
    <name type="scientific">Dissulfurirhabdus thermomarina</name>
    <dbReference type="NCBI Taxonomy" id="1765737"/>
    <lineage>
        <taxon>Bacteria</taxon>
        <taxon>Deltaproteobacteria</taxon>
        <taxon>Dissulfurirhabdaceae</taxon>
        <taxon>Dissulfurirhabdus</taxon>
    </lineage>
</organism>
<dbReference type="Proteomes" id="UP000469346">
    <property type="component" value="Unassembled WGS sequence"/>
</dbReference>
<dbReference type="AlphaFoldDB" id="A0A6N9TTL9"/>
<dbReference type="RefSeq" id="WP_163299646.1">
    <property type="nucleotide sequence ID" value="NZ_JAAGRR010000174.1"/>
</dbReference>
<name>A0A6N9TTL9_DISTH</name>
<accession>A0A6N9TTL9</accession>
<evidence type="ECO:0000313" key="4">
    <source>
        <dbReference type="Proteomes" id="UP000469346"/>
    </source>
</evidence>
<feature type="domain" description="DUF8180" evidence="2">
    <location>
        <begin position="7"/>
        <end position="65"/>
    </location>
</feature>
<keyword evidence="4" id="KW-1185">Reference proteome</keyword>
<gene>
    <name evidence="3" type="ORF">G3N55_11395</name>
</gene>
<proteinExistence type="predicted"/>
<evidence type="ECO:0000259" key="2">
    <source>
        <dbReference type="Pfam" id="PF26551"/>
    </source>
</evidence>
<reference evidence="3 4" key="1">
    <citation type="submission" date="2020-02" db="EMBL/GenBank/DDBJ databases">
        <title>Comparative genomics of sulfur disproportionating microorganisms.</title>
        <authorList>
            <person name="Ward L.M."/>
            <person name="Bertran E."/>
            <person name="Johnston D.T."/>
        </authorList>
    </citation>
    <scope>NUCLEOTIDE SEQUENCE [LARGE SCALE GENOMIC DNA]</scope>
    <source>
        <strain evidence="3 4">DSM 100025</strain>
    </source>
</reference>
<evidence type="ECO:0000256" key="1">
    <source>
        <dbReference type="SAM" id="MobiDB-lite"/>
    </source>
</evidence>
<protein>
    <recommendedName>
        <fullName evidence="2">DUF8180 domain-containing protein</fullName>
    </recommendedName>
</protein>
<dbReference type="Pfam" id="PF26551">
    <property type="entry name" value="DUF8180"/>
    <property type="match status" value="1"/>
</dbReference>
<comment type="caution">
    <text evidence="3">The sequence shown here is derived from an EMBL/GenBank/DDBJ whole genome shotgun (WGS) entry which is preliminary data.</text>
</comment>
<dbReference type="InterPro" id="IPR058493">
    <property type="entry name" value="DUF8180"/>
</dbReference>
<evidence type="ECO:0000313" key="3">
    <source>
        <dbReference type="EMBL" id="NDY43443.1"/>
    </source>
</evidence>